<evidence type="ECO:0000313" key="8">
    <source>
        <dbReference type="EMBL" id="KAF2104352.1"/>
    </source>
</evidence>
<keyword evidence="5" id="KW-0325">Glycoprotein</keyword>
<dbReference type="EC" id="3.4.16.-" evidence="6"/>
<dbReference type="PRINTS" id="PR00724">
    <property type="entry name" value="CRBOXYPTASEC"/>
</dbReference>
<feature type="region of interest" description="Disordered" evidence="7">
    <location>
        <begin position="525"/>
        <end position="566"/>
    </location>
</feature>
<comment type="caution">
    <text evidence="8">The sequence shown here is derived from an EMBL/GenBank/DDBJ whole genome shotgun (WGS) entry which is preliminary data.</text>
</comment>
<protein>
    <recommendedName>
        <fullName evidence="6">Carboxypeptidase</fullName>
        <ecNumber evidence="6">3.4.16.-</ecNumber>
    </recommendedName>
</protein>
<dbReference type="Gene3D" id="3.40.50.1820">
    <property type="entry name" value="alpha/beta hydrolase"/>
    <property type="match status" value="1"/>
</dbReference>
<dbReference type="EMBL" id="ML978121">
    <property type="protein sequence ID" value="KAF2104352.1"/>
    <property type="molecule type" value="Genomic_DNA"/>
</dbReference>
<dbReference type="SUPFAM" id="SSF53474">
    <property type="entry name" value="alpha/beta-Hydrolases"/>
    <property type="match status" value="1"/>
</dbReference>
<dbReference type="InterPro" id="IPR033124">
    <property type="entry name" value="Ser_caboxypep_his_AS"/>
</dbReference>
<dbReference type="AlphaFoldDB" id="A0A9P4MED1"/>
<dbReference type="Pfam" id="PF00450">
    <property type="entry name" value="Peptidase_S10"/>
    <property type="match status" value="1"/>
</dbReference>
<keyword evidence="3 6" id="KW-0645">Protease</keyword>
<name>A0A9P4MED1_9PEZI</name>
<keyword evidence="4 6" id="KW-0378">Hydrolase</keyword>
<accession>A0A9P4MED1</accession>
<reference evidence="8" key="1">
    <citation type="journal article" date="2020" name="Stud. Mycol.">
        <title>101 Dothideomycetes genomes: a test case for predicting lifestyles and emergence of pathogens.</title>
        <authorList>
            <person name="Haridas S."/>
            <person name="Albert R."/>
            <person name="Binder M."/>
            <person name="Bloem J."/>
            <person name="Labutti K."/>
            <person name="Salamov A."/>
            <person name="Andreopoulos B."/>
            <person name="Baker S."/>
            <person name="Barry K."/>
            <person name="Bills G."/>
            <person name="Bluhm B."/>
            <person name="Cannon C."/>
            <person name="Castanera R."/>
            <person name="Culley D."/>
            <person name="Daum C."/>
            <person name="Ezra D."/>
            <person name="Gonzalez J."/>
            <person name="Henrissat B."/>
            <person name="Kuo A."/>
            <person name="Liang C."/>
            <person name="Lipzen A."/>
            <person name="Lutzoni F."/>
            <person name="Magnuson J."/>
            <person name="Mondo S."/>
            <person name="Nolan M."/>
            <person name="Ohm R."/>
            <person name="Pangilinan J."/>
            <person name="Park H.-J."/>
            <person name="Ramirez L."/>
            <person name="Alfaro M."/>
            <person name="Sun H."/>
            <person name="Tritt A."/>
            <person name="Yoshinaga Y."/>
            <person name="Zwiers L.-H."/>
            <person name="Turgeon B."/>
            <person name="Goodwin S."/>
            <person name="Spatafora J."/>
            <person name="Crous P."/>
            <person name="Grigoriev I."/>
        </authorList>
    </citation>
    <scope>NUCLEOTIDE SEQUENCE</scope>
    <source>
        <strain evidence="8">CBS 133067</strain>
    </source>
</reference>
<comment type="similarity">
    <text evidence="1 6">Belongs to the peptidase S10 family.</text>
</comment>
<feature type="compositionally biased region" description="Polar residues" evidence="7">
    <location>
        <begin position="525"/>
        <end position="538"/>
    </location>
</feature>
<evidence type="ECO:0000256" key="3">
    <source>
        <dbReference type="ARBA" id="ARBA00022670"/>
    </source>
</evidence>
<evidence type="ECO:0000256" key="4">
    <source>
        <dbReference type="ARBA" id="ARBA00022801"/>
    </source>
</evidence>
<gene>
    <name evidence="8" type="ORF">NA57DRAFT_30410</name>
</gene>
<feature type="chain" id="PRO_5040531518" description="Carboxypeptidase" evidence="6">
    <location>
        <begin position="17"/>
        <end position="566"/>
    </location>
</feature>
<evidence type="ECO:0000256" key="6">
    <source>
        <dbReference type="RuleBase" id="RU361156"/>
    </source>
</evidence>
<dbReference type="OrthoDB" id="443318at2759"/>
<dbReference type="InterPro" id="IPR029058">
    <property type="entry name" value="AB_hydrolase_fold"/>
</dbReference>
<dbReference type="GO" id="GO:0006508">
    <property type="term" value="P:proteolysis"/>
    <property type="evidence" value="ECO:0007669"/>
    <property type="project" value="UniProtKB-KW"/>
</dbReference>
<keyword evidence="6" id="KW-0732">Signal</keyword>
<dbReference type="InterPro" id="IPR001563">
    <property type="entry name" value="Peptidase_S10"/>
</dbReference>
<evidence type="ECO:0000313" key="9">
    <source>
        <dbReference type="Proteomes" id="UP000799772"/>
    </source>
</evidence>
<dbReference type="Proteomes" id="UP000799772">
    <property type="component" value="Unassembled WGS sequence"/>
</dbReference>
<evidence type="ECO:0000256" key="5">
    <source>
        <dbReference type="ARBA" id="ARBA00023180"/>
    </source>
</evidence>
<dbReference type="PROSITE" id="PS00560">
    <property type="entry name" value="CARBOXYPEPT_SER_HIS"/>
    <property type="match status" value="1"/>
</dbReference>
<organism evidence="8 9">
    <name type="scientific">Rhizodiscina lignyota</name>
    <dbReference type="NCBI Taxonomy" id="1504668"/>
    <lineage>
        <taxon>Eukaryota</taxon>
        <taxon>Fungi</taxon>
        <taxon>Dikarya</taxon>
        <taxon>Ascomycota</taxon>
        <taxon>Pezizomycotina</taxon>
        <taxon>Dothideomycetes</taxon>
        <taxon>Pleosporomycetidae</taxon>
        <taxon>Aulographales</taxon>
        <taxon>Rhizodiscinaceae</taxon>
        <taxon>Rhizodiscina</taxon>
    </lineage>
</organism>
<dbReference type="GO" id="GO:0004185">
    <property type="term" value="F:serine-type carboxypeptidase activity"/>
    <property type="evidence" value="ECO:0007669"/>
    <property type="project" value="UniProtKB-UniRule"/>
</dbReference>
<evidence type="ECO:0000256" key="7">
    <source>
        <dbReference type="SAM" id="MobiDB-lite"/>
    </source>
</evidence>
<keyword evidence="9" id="KW-1185">Reference proteome</keyword>
<evidence type="ECO:0000256" key="2">
    <source>
        <dbReference type="ARBA" id="ARBA00022645"/>
    </source>
</evidence>
<proteinExistence type="inferred from homology"/>
<dbReference type="PROSITE" id="PS00131">
    <property type="entry name" value="CARBOXYPEPT_SER_SER"/>
    <property type="match status" value="1"/>
</dbReference>
<dbReference type="PANTHER" id="PTHR11802:SF479">
    <property type="entry name" value="CARBOXYPEPTIDASE"/>
    <property type="match status" value="1"/>
</dbReference>
<dbReference type="InterPro" id="IPR018202">
    <property type="entry name" value="Ser_caboxypep_ser_AS"/>
</dbReference>
<dbReference type="PANTHER" id="PTHR11802">
    <property type="entry name" value="SERINE PROTEASE FAMILY S10 SERINE CARBOXYPEPTIDASE"/>
    <property type="match status" value="1"/>
</dbReference>
<evidence type="ECO:0000256" key="1">
    <source>
        <dbReference type="ARBA" id="ARBA00009431"/>
    </source>
</evidence>
<sequence>MVFTFLSLLLLHHVFASPQKRVQKYNHIKNQRTYRSIDAPESFPSHFQTRATPQYLTNKTQRFAVDGANLPNVSFDIGESYAGLLPVDNTGKELFFWFVPTTNTAANDEIVIWLNGGPGCSSLDGFFKENGPVTWLSGTFQPVPNQYAWTNLSNMVWIDQPVGTGYDQGMPNATGEIDVGKQFLPFWRNFMDTFDLHGRKVYITGESYAGAYVPYIADAMIQQNNTQYFDVNGIMIFDATVGDSVIANEVPTLAFIEYNYHVLPLNETFMAYLRNTSAACGYDDYMKVGMTFPPEGPLPGDPGLNANQTEFLPGCEIFNTVIEAIFLINPCFNIYQVSQLCPLLWDVLGFPYSNMYLPPGYPNPYFNMSAVKTALHVPQNTSWDLCSAISVFPHDDDSPPSGAPDGPIKRVAEKTNNVVIGHGLLDMVLMANGTLLTLQNLTWNGKQGFSSPPATPFYVPYHLEGAQESWAGAGEYGRFVTERGLTFLEVTLSGHMIPQFQPSAAYRAFEFLLGRVKSLDEISPFSTQPDVKQPNVTLESLGPPIDVPAKQQNRDSRNNSYIIRST</sequence>
<keyword evidence="2 6" id="KW-0121">Carboxypeptidase</keyword>
<feature type="signal peptide" evidence="6">
    <location>
        <begin position="1"/>
        <end position="16"/>
    </location>
</feature>